<dbReference type="Proteomes" id="UP000297149">
    <property type="component" value="Chromosome"/>
</dbReference>
<dbReference type="KEGG" id="ddb:E7747_04165"/>
<dbReference type="EMBL" id="CP039396">
    <property type="protein sequence ID" value="QCD41560.1"/>
    <property type="molecule type" value="Genomic_DNA"/>
</dbReference>
<organism evidence="2 3">
    <name type="scientific">Duncaniella dubosii</name>
    <dbReference type="NCBI Taxonomy" id="2518971"/>
    <lineage>
        <taxon>Bacteria</taxon>
        <taxon>Pseudomonadati</taxon>
        <taxon>Bacteroidota</taxon>
        <taxon>Bacteroidia</taxon>
        <taxon>Bacteroidales</taxon>
        <taxon>Muribaculaceae</taxon>
        <taxon>Duncaniella</taxon>
    </lineage>
</organism>
<evidence type="ECO:0000313" key="3">
    <source>
        <dbReference type="Proteomes" id="UP000297149"/>
    </source>
</evidence>
<protein>
    <submittedName>
        <fullName evidence="2">WG repeat-containing protein</fullName>
    </submittedName>
</protein>
<dbReference type="PANTHER" id="PTHR37841">
    <property type="entry name" value="GLR2918 PROTEIN"/>
    <property type="match status" value="1"/>
</dbReference>
<sequence length="647" mass="71539">MKKNILLSKSLVRLLLLALLPAISSCGSEGNDMNTSLIPILSGKSYGYINLEGVYMINPQFDEAGEFFDRRALVRKGNLYGYIDEKGTYVIPPKYVSATPFSEGVAWTVEADGAPTLIDTDGNTQLVAKDAEKVWVFTEGMAKVLTTKSDNSKVYGFLDRKGQFAITPQFDQAYPFSDGMANVRIGKNSGYVDKKGRMEISDSIMKCVSSFFRGYAIVENGNGDYGLIDSKGRLEINPQFSEIYPDGDMLIVATSGDEKNYGWCDRNGKFIINPQFRNASFFSNNDYAPVKIGNSWGYIDRKGKIVINPQFDDALSFIDNKVAFVKTGDKVGIIDKDGKYVANPQFDELPGMYMLNMAYGIPATSVNYYVTTRYFNVEKAVDMVMDNVTKEGIRGITLKTPISKIIKDFNIHERNLYGSYGATNITSAELGKNLFATFSIEGDFFQDVSDGWWGTTSVLVKNATPKALHYSLQTTGLAIGKERKLFKALADRMNLKINSDKNSATGNYGKNHIWLTLNENEIKISMTPGGKNYADVPDSTLIIEELIEDQTSAETFEGKINNKYGIVMQLLILGSDVSGTYHYTSRKSPITLSGTLDSDGTIRLEEKTGGKITGQFAGTYTPSEISGTWISADGKTRMPFVVERSNN</sequence>
<feature type="chain" id="PRO_5020908550" evidence="1">
    <location>
        <begin position="25"/>
        <end position="647"/>
    </location>
</feature>
<gene>
    <name evidence="2" type="ORF">E7747_04165</name>
</gene>
<keyword evidence="1" id="KW-0732">Signal</keyword>
<name>A0A4P7W2E6_9BACT</name>
<dbReference type="SUPFAM" id="SSF69360">
    <property type="entry name" value="Cell wall binding repeat"/>
    <property type="match status" value="2"/>
</dbReference>
<accession>A0A4P7W2E6</accession>
<proteinExistence type="predicted"/>
<dbReference type="Pfam" id="PF14903">
    <property type="entry name" value="WG_beta_rep"/>
    <property type="match status" value="5"/>
</dbReference>
<dbReference type="PANTHER" id="PTHR37841:SF1">
    <property type="entry name" value="DUF3298 DOMAIN-CONTAINING PROTEIN"/>
    <property type="match status" value="1"/>
</dbReference>
<dbReference type="RefSeq" id="WP_136414300.1">
    <property type="nucleotide sequence ID" value="NZ_CP039396.1"/>
</dbReference>
<keyword evidence="3" id="KW-1185">Reference proteome</keyword>
<reference evidence="3" key="1">
    <citation type="submission" date="2019-02" db="EMBL/GenBank/DDBJ databases">
        <title>Isolation and identification of novel species under the genus Muribaculum.</title>
        <authorList>
            <person name="Miyake S."/>
            <person name="Ding Y."/>
            <person name="Low A."/>
            <person name="Soh M."/>
            <person name="Seedorf H."/>
        </authorList>
    </citation>
    <scope>NUCLEOTIDE SEQUENCE [LARGE SCALE GENOMIC DNA]</scope>
    <source>
        <strain evidence="3">H5</strain>
    </source>
</reference>
<feature type="signal peptide" evidence="1">
    <location>
        <begin position="1"/>
        <end position="24"/>
    </location>
</feature>
<dbReference type="PROSITE" id="PS51257">
    <property type="entry name" value="PROKAR_LIPOPROTEIN"/>
    <property type="match status" value="1"/>
</dbReference>
<dbReference type="AlphaFoldDB" id="A0A4P7W2E6"/>
<evidence type="ECO:0000256" key="1">
    <source>
        <dbReference type="SAM" id="SignalP"/>
    </source>
</evidence>
<evidence type="ECO:0000313" key="2">
    <source>
        <dbReference type="EMBL" id="QCD41560.1"/>
    </source>
</evidence>
<dbReference type="InterPro" id="IPR032774">
    <property type="entry name" value="WG_beta_rep"/>
</dbReference>